<reference evidence="2 3" key="1">
    <citation type="journal article" date="2016" name="Sci. Rep.">
        <title>The Dendrobium catenatum Lindl. genome sequence provides insights into polysaccharide synthase, floral development and adaptive evolution.</title>
        <authorList>
            <person name="Zhang G.Q."/>
            <person name="Xu Q."/>
            <person name="Bian C."/>
            <person name="Tsai W.C."/>
            <person name="Yeh C.M."/>
            <person name="Liu K.W."/>
            <person name="Yoshida K."/>
            <person name="Zhang L.S."/>
            <person name="Chang S.B."/>
            <person name="Chen F."/>
            <person name="Shi Y."/>
            <person name="Su Y.Y."/>
            <person name="Zhang Y.Q."/>
            <person name="Chen L.J."/>
            <person name="Yin Y."/>
            <person name="Lin M."/>
            <person name="Huang H."/>
            <person name="Deng H."/>
            <person name="Wang Z.W."/>
            <person name="Zhu S.L."/>
            <person name="Zhao X."/>
            <person name="Deng C."/>
            <person name="Niu S.C."/>
            <person name="Huang J."/>
            <person name="Wang M."/>
            <person name="Liu G.H."/>
            <person name="Yang H.J."/>
            <person name="Xiao X.J."/>
            <person name="Hsiao Y.Y."/>
            <person name="Wu W.L."/>
            <person name="Chen Y.Y."/>
            <person name="Mitsuda N."/>
            <person name="Ohme-Takagi M."/>
            <person name="Luo Y.B."/>
            <person name="Van de Peer Y."/>
            <person name="Liu Z.J."/>
        </authorList>
    </citation>
    <scope>NUCLEOTIDE SEQUENCE [LARGE SCALE GENOMIC DNA]</scope>
    <source>
        <tissue evidence="2">The whole plant</tissue>
    </source>
</reference>
<accession>A0A2I0WI96</accession>
<dbReference type="AlphaFoldDB" id="A0A2I0WI96"/>
<dbReference type="InterPro" id="IPR023222">
    <property type="entry name" value="PsbQ-like_dom_sf"/>
</dbReference>
<dbReference type="Gene3D" id="1.20.120.290">
    <property type="entry name" value="Oxygen-evolving enhancer protein 3 (PsbQ), four-helix up-down bundle"/>
    <property type="match status" value="1"/>
</dbReference>
<proteinExistence type="predicted"/>
<evidence type="ECO:0000256" key="1">
    <source>
        <dbReference type="ARBA" id="ARBA00023078"/>
    </source>
</evidence>
<organism evidence="2 3">
    <name type="scientific">Dendrobium catenatum</name>
    <dbReference type="NCBI Taxonomy" id="906689"/>
    <lineage>
        <taxon>Eukaryota</taxon>
        <taxon>Viridiplantae</taxon>
        <taxon>Streptophyta</taxon>
        <taxon>Embryophyta</taxon>
        <taxon>Tracheophyta</taxon>
        <taxon>Spermatophyta</taxon>
        <taxon>Magnoliopsida</taxon>
        <taxon>Liliopsida</taxon>
        <taxon>Asparagales</taxon>
        <taxon>Orchidaceae</taxon>
        <taxon>Epidendroideae</taxon>
        <taxon>Malaxideae</taxon>
        <taxon>Dendrobiinae</taxon>
        <taxon>Dendrobium</taxon>
    </lineage>
</organism>
<name>A0A2I0WI96_9ASPA</name>
<reference evidence="2 3" key="2">
    <citation type="journal article" date="2017" name="Nature">
        <title>The Apostasia genome and the evolution of orchids.</title>
        <authorList>
            <person name="Zhang G.Q."/>
            <person name="Liu K.W."/>
            <person name="Li Z."/>
            <person name="Lohaus R."/>
            <person name="Hsiao Y.Y."/>
            <person name="Niu S.C."/>
            <person name="Wang J.Y."/>
            <person name="Lin Y.C."/>
            <person name="Xu Q."/>
            <person name="Chen L.J."/>
            <person name="Yoshida K."/>
            <person name="Fujiwara S."/>
            <person name="Wang Z.W."/>
            <person name="Zhang Y.Q."/>
            <person name="Mitsuda N."/>
            <person name="Wang M."/>
            <person name="Liu G.H."/>
            <person name="Pecoraro L."/>
            <person name="Huang H.X."/>
            <person name="Xiao X.J."/>
            <person name="Lin M."/>
            <person name="Wu X.Y."/>
            <person name="Wu W.L."/>
            <person name="Chen Y.Y."/>
            <person name="Chang S.B."/>
            <person name="Sakamoto S."/>
            <person name="Ohme-Takagi M."/>
            <person name="Yagi M."/>
            <person name="Zeng S.J."/>
            <person name="Shen C.Y."/>
            <person name="Yeh C.M."/>
            <person name="Luo Y.B."/>
            <person name="Tsai W.C."/>
            <person name="Van de Peer Y."/>
            <person name="Liu Z.J."/>
        </authorList>
    </citation>
    <scope>NUCLEOTIDE SEQUENCE [LARGE SCALE GENOMIC DNA]</scope>
    <source>
        <tissue evidence="2">The whole plant</tissue>
    </source>
</reference>
<keyword evidence="3" id="KW-1185">Reference proteome</keyword>
<sequence length="86" mass="10151">MENLECKGSVFRFKNCFFYLLSLGEDLINVDDDNLLWEFIGRDIRLKSTFLYCDIHHVISCYRDEHKRNQTDKFSIVSTNFSTSSA</sequence>
<protein>
    <submittedName>
        <fullName evidence="2">PsbQ-like protein 2, chloroplastic</fullName>
    </submittedName>
</protein>
<dbReference type="Proteomes" id="UP000233837">
    <property type="component" value="Unassembled WGS sequence"/>
</dbReference>
<evidence type="ECO:0000313" key="2">
    <source>
        <dbReference type="EMBL" id="PKU75377.1"/>
    </source>
</evidence>
<dbReference type="SUPFAM" id="SSF101112">
    <property type="entry name" value="Oxygen-evolving enhancer protein 3"/>
    <property type="match status" value="1"/>
</dbReference>
<keyword evidence="1" id="KW-0793">Thylakoid</keyword>
<evidence type="ECO:0000313" key="3">
    <source>
        <dbReference type="Proteomes" id="UP000233837"/>
    </source>
</evidence>
<dbReference type="EMBL" id="KZ502611">
    <property type="protein sequence ID" value="PKU75377.1"/>
    <property type="molecule type" value="Genomic_DNA"/>
</dbReference>
<gene>
    <name evidence="2" type="primary">PQL2</name>
    <name evidence="2" type="ORF">MA16_Dca024134</name>
</gene>